<dbReference type="PANTHER" id="PTHR48098:SF1">
    <property type="entry name" value="DIACYLGLYCEROL ACYLTRANSFERASE_MYCOLYLTRANSFERASE AG85A"/>
    <property type="match status" value="1"/>
</dbReference>
<keyword evidence="3" id="KW-1185">Reference proteome</keyword>
<accession>A0A5M6D782</accession>
<dbReference type="Pfam" id="PF00756">
    <property type="entry name" value="Esterase"/>
    <property type="match status" value="1"/>
</dbReference>
<dbReference type="Proteomes" id="UP000324479">
    <property type="component" value="Unassembled WGS sequence"/>
</dbReference>
<feature type="signal peptide" evidence="1">
    <location>
        <begin position="1"/>
        <end position="22"/>
    </location>
</feature>
<comment type="caution">
    <text evidence="2">The sequence shown here is derived from an EMBL/GenBank/DDBJ whole genome shotgun (WGS) entry which is preliminary data.</text>
</comment>
<gene>
    <name evidence="2" type="ORF">FYK55_15090</name>
</gene>
<dbReference type="AlphaFoldDB" id="A0A5M6D782"/>
<dbReference type="InterPro" id="IPR029058">
    <property type="entry name" value="AB_hydrolase_fold"/>
</dbReference>
<evidence type="ECO:0000313" key="3">
    <source>
        <dbReference type="Proteomes" id="UP000324479"/>
    </source>
</evidence>
<dbReference type="Gene3D" id="3.40.50.1820">
    <property type="entry name" value="alpha/beta hydrolase"/>
    <property type="match status" value="1"/>
</dbReference>
<feature type="chain" id="PRO_5024400317" evidence="1">
    <location>
        <begin position="23"/>
        <end position="293"/>
    </location>
</feature>
<sequence length="293" mass="30911">MRQILAFAIGVVVLTLAIDASAQPPERPERADGPRRPERQIQWVDPEIAKVPGLQHKVLASESLGHDVGYAVWVPAGYEQSQEARYPVVYFLHGAGGTEASDSGGFSSLVASAIRRGKFPQAICVFPNGGLSGYRGPVEAMIIDELIPLIDKEFRTKADATGRAVAGFSMGGAGAVHLSISHPNLFCAAGSLGGALSRRGSGEDSPLLPAAIAAAETLKQNHFALLTVNGDQDHPEGFAPLKKTLDSIGISHQVVTLESTSHNLSQYYDRAGETMTTFLGQQLSGGQSSPESP</sequence>
<dbReference type="SUPFAM" id="SSF53474">
    <property type="entry name" value="alpha/beta-Hydrolases"/>
    <property type="match status" value="1"/>
</dbReference>
<dbReference type="GO" id="GO:0016747">
    <property type="term" value="F:acyltransferase activity, transferring groups other than amino-acyl groups"/>
    <property type="evidence" value="ECO:0007669"/>
    <property type="project" value="TreeGrafter"/>
</dbReference>
<protein>
    <submittedName>
        <fullName evidence="2">Esterase family protein</fullName>
    </submittedName>
</protein>
<reference evidence="2 3" key="1">
    <citation type="submission" date="2019-08" db="EMBL/GenBank/DDBJ databases">
        <authorList>
            <person name="Dhanesh K."/>
            <person name="Kumar G."/>
            <person name="Sasikala C."/>
            <person name="Venkata Ramana C."/>
        </authorList>
    </citation>
    <scope>NUCLEOTIDE SEQUENCE [LARGE SCALE GENOMIC DNA]</scope>
    <source>
        <strain evidence="2 3">JC645</strain>
    </source>
</reference>
<dbReference type="InterPro" id="IPR000801">
    <property type="entry name" value="Esterase-like"/>
</dbReference>
<dbReference type="EMBL" id="VWOX01000008">
    <property type="protein sequence ID" value="KAA5542132.1"/>
    <property type="molecule type" value="Genomic_DNA"/>
</dbReference>
<keyword evidence="1" id="KW-0732">Signal</keyword>
<proteinExistence type="predicted"/>
<evidence type="ECO:0000313" key="2">
    <source>
        <dbReference type="EMBL" id="KAA5542132.1"/>
    </source>
</evidence>
<dbReference type="RefSeq" id="WP_150077279.1">
    <property type="nucleotide sequence ID" value="NZ_VWOX01000008.1"/>
</dbReference>
<organism evidence="2 3">
    <name type="scientific">Roseiconus nitratireducens</name>
    <dbReference type="NCBI Taxonomy" id="2605748"/>
    <lineage>
        <taxon>Bacteria</taxon>
        <taxon>Pseudomonadati</taxon>
        <taxon>Planctomycetota</taxon>
        <taxon>Planctomycetia</taxon>
        <taxon>Pirellulales</taxon>
        <taxon>Pirellulaceae</taxon>
        <taxon>Roseiconus</taxon>
    </lineage>
</organism>
<dbReference type="InterPro" id="IPR050583">
    <property type="entry name" value="Mycobacterial_A85_antigen"/>
</dbReference>
<name>A0A5M6D782_9BACT</name>
<evidence type="ECO:0000256" key="1">
    <source>
        <dbReference type="SAM" id="SignalP"/>
    </source>
</evidence>
<dbReference type="PANTHER" id="PTHR48098">
    <property type="entry name" value="ENTEROCHELIN ESTERASE-RELATED"/>
    <property type="match status" value="1"/>
</dbReference>